<dbReference type="EMBL" id="AZBU02000002">
    <property type="protein sequence ID" value="TKR94502.1"/>
    <property type="molecule type" value="Genomic_DNA"/>
</dbReference>
<dbReference type="Pfam" id="PF00079">
    <property type="entry name" value="Serpin"/>
    <property type="match status" value="1"/>
</dbReference>
<dbReference type="Proteomes" id="UP000298663">
    <property type="component" value="Unassembled WGS sequence"/>
</dbReference>
<sequence>MPPENQTLSELAEKFINKRLGFTEMSFWNDAVSRRNVFGCCLNITLPKFKAKSTFKLRTVLEKLGVETLFKNADFSGITNSPIQISDILHKAKIDVNEEGFSAPIPKVPREQWWGDCKNCKTERSIVANRPFFYGVLHNSIPKFIGQYY</sequence>
<evidence type="ECO:0000259" key="2">
    <source>
        <dbReference type="Pfam" id="PF00079"/>
    </source>
</evidence>
<accession>A0A4U5PDJ8</accession>
<evidence type="ECO:0000256" key="1">
    <source>
        <dbReference type="ARBA" id="ARBA00009500"/>
    </source>
</evidence>
<proteinExistence type="inferred from homology"/>
<dbReference type="InterPro" id="IPR023796">
    <property type="entry name" value="Serpin_dom"/>
</dbReference>
<comment type="similarity">
    <text evidence="1">Belongs to the serpin family.</text>
</comment>
<evidence type="ECO:0000313" key="4">
    <source>
        <dbReference type="Proteomes" id="UP000298663"/>
    </source>
</evidence>
<name>A0A4U5PDJ8_STECR</name>
<dbReference type="OrthoDB" id="9518664at2759"/>
<dbReference type="STRING" id="34508.A0A4U5PDJ8"/>
<protein>
    <recommendedName>
        <fullName evidence="2">Serpin domain-containing protein</fullName>
    </recommendedName>
</protein>
<keyword evidence="4" id="KW-1185">Reference proteome</keyword>
<dbReference type="InterPro" id="IPR042178">
    <property type="entry name" value="Serpin_sf_1"/>
</dbReference>
<comment type="caution">
    <text evidence="3">The sequence shown here is derived from an EMBL/GenBank/DDBJ whole genome shotgun (WGS) entry which is preliminary data.</text>
</comment>
<dbReference type="PANTHER" id="PTHR11461:SF211">
    <property type="entry name" value="GH10112P-RELATED"/>
    <property type="match status" value="1"/>
</dbReference>
<dbReference type="GO" id="GO:0005615">
    <property type="term" value="C:extracellular space"/>
    <property type="evidence" value="ECO:0007669"/>
    <property type="project" value="InterPro"/>
</dbReference>
<dbReference type="Gene3D" id="3.30.497.10">
    <property type="entry name" value="Antithrombin, subunit I, domain 2"/>
    <property type="match status" value="1"/>
</dbReference>
<dbReference type="PANTHER" id="PTHR11461">
    <property type="entry name" value="SERINE PROTEASE INHIBITOR, SERPIN"/>
    <property type="match status" value="1"/>
</dbReference>
<dbReference type="InterPro" id="IPR036186">
    <property type="entry name" value="Serpin_sf"/>
</dbReference>
<evidence type="ECO:0000313" key="3">
    <source>
        <dbReference type="EMBL" id="TKR94502.1"/>
    </source>
</evidence>
<reference evidence="3 4" key="2">
    <citation type="journal article" date="2019" name="G3 (Bethesda)">
        <title>Hybrid Assembly of the Genome of the Entomopathogenic Nematode Steinernema carpocapsae Identifies the X-Chromosome.</title>
        <authorList>
            <person name="Serra L."/>
            <person name="Macchietto M."/>
            <person name="Macias-Munoz A."/>
            <person name="McGill C.J."/>
            <person name="Rodriguez I.M."/>
            <person name="Rodriguez B."/>
            <person name="Murad R."/>
            <person name="Mortazavi A."/>
        </authorList>
    </citation>
    <scope>NUCLEOTIDE SEQUENCE [LARGE SCALE GENOMIC DNA]</scope>
    <source>
        <strain evidence="3 4">ALL</strain>
    </source>
</reference>
<dbReference type="AlphaFoldDB" id="A0A4U5PDJ8"/>
<organism evidence="3 4">
    <name type="scientific">Steinernema carpocapsae</name>
    <name type="common">Entomopathogenic nematode</name>
    <dbReference type="NCBI Taxonomy" id="34508"/>
    <lineage>
        <taxon>Eukaryota</taxon>
        <taxon>Metazoa</taxon>
        <taxon>Ecdysozoa</taxon>
        <taxon>Nematoda</taxon>
        <taxon>Chromadorea</taxon>
        <taxon>Rhabditida</taxon>
        <taxon>Tylenchina</taxon>
        <taxon>Panagrolaimomorpha</taxon>
        <taxon>Strongyloidoidea</taxon>
        <taxon>Steinernematidae</taxon>
        <taxon>Steinernema</taxon>
    </lineage>
</organism>
<dbReference type="GO" id="GO:0004867">
    <property type="term" value="F:serine-type endopeptidase inhibitor activity"/>
    <property type="evidence" value="ECO:0007669"/>
    <property type="project" value="InterPro"/>
</dbReference>
<gene>
    <name evidence="3" type="ORF">L596_008777</name>
</gene>
<feature type="domain" description="Serpin" evidence="2">
    <location>
        <begin position="4"/>
        <end position="148"/>
    </location>
</feature>
<dbReference type="InterPro" id="IPR000215">
    <property type="entry name" value="Serpin_fam"/>
</dbReference>
<reference evidence="3 4" key="1">
    <citation type="journal article" date="2015" name="Genome Biol.">
        <title>Comparative genomics of Steinernema reveals deeply conserved gene regulatory networks.</title>
        <authorList>
            <person name="Dillman A.R."/>
            <person name="Macchietto M."/>
            <person name="Porter C.F."/>
            <person name="Rogers A."/>
            <person name="Williams B."/>
            <person name="Antoshechkin I."/>
            <person name="Lee M.M."/>
            <person name="Goodwin Z."/>
            <person name="Lu X."/>
            <person name="Lewis E.E."/>
            <person name="Goodrich-Blair H."/>
            <person name="Stock S.P."/>
            <person name="Adams B.J."/>
            <person name="Sternberg P.W."/>
            <person name="Mortazavi A."/>
        </authorList>
    </citation>
    <scope>NUCLEOTIDE SEQUENCE [LARGE SCALE GENOMIC DNA]</scope>
    <source>
        <strain evidence="3 4">ALL</strain>
    </source>
</reference>
<dbReference type="SUPFAM" id="SSF56574">
    <property type="entry name" value="Serpins"/>
    <property type="match status" value="1"/>
</dbReference>